<sequence>MKPVLSFAFAVAVLLSLPLAAKDRIDPAVNASSKTAFETVSSWVRKQMDAGGRYSYVTPDERSRVNARLDEMERLFGDKTEVSQMSDADKTAMFNKQEEVNAILAKRDNERLICKNEKPIGSNIPVKTCQTAGEIEARRRNDSQYLRRTQNTPQLKSGGG</sequence>
<dbReference type="AlphaFoldDB" id="A0A4R2IEP9"/>
<accession>A0A4R2IEP9</accession>
<feature type="signal peptide" evidence="2">
    <location>
        <begin position="1"/>
        <end position="21"/>
    </location>
</feature>
<dbReference type="Proteomes" id="UP000294862">
    <property type="component" value="Unassembled WGS sequence"/>
</dbReference>
<comment type="caution">
    <text evidence="3">The sequence shown here is derived from an EMBL/GenBank/DDBJ whole genome shotgun (WGS) entry which is preliminary data.</text>
</comment>
<gene>
    <name evidence="3" type="ORF">EV148_101223</name>
</gene>
<keyword evidence="4" id="KW-1185">Reference proteome</keyword>
<feature type="compositionally biased region" description="Polar residues" evidence="1">
    <location>
        <begin position="143"/>
        <end position="160"/>
    </location>
</feature>
<organism evidence="3 4">
    <name type="scientific">Dokdonella fugitiva</name>
    <dbReference type="NCBI Taxonomy" id="328517"/>
    <lineage>
        <taxon>Bacteria</taxon>
        <taxon>Pseudomonadati</taxon>
        <taxon>Pseudomonadota</taxon>
        <taxon>Gammaproteobacteria</taxon>
        <taxon>Lysobacterales</taxon>
        <taxon>Rhodanobacteraceae</taxon>
        <taxon>Dokdonella</taxon>
    </lineage>
</organism>
<evidence type="ECO:0000313" key="4">
    <source>
        <dbReference type="Proteomes" id="UP000294862"/>
    </source>
</evidence>
<dbReference type="OrthoDB" id="5956489at2"/>
<feature type="region of interest" description="Disordered" evidence="1">
    <location>
        <begin position="135"/>
        <end position="160"/>
    </location>
</feature>
<evidence type="ECO:0000256" key="2">
    <source>
        <dbReference type="SAM" id="SignalP"/>
    </source>
</evidence>
<dbReference type="EMBL" id="SLWQ01000001">
    <property type="protein sequence ID" value="TCO42817.1"/>
    <property type="molecule type" value="Genomic_DNA"/>
</dbReference>
<name>A0A4R2IEP9_9GAMM</name>
<proteinExistence type="predicted"/>
<keyword evidence="2" id="KW-0732">Signal</keyword>
<protein>
    <submittedName>
        <fullName evidence="3">Uncharacterized protein</fullName>
    </submittedName>
</protein>
<evidence type="ECO:0000313" key="3">
    <source>
        <dbReference type="EMBL" id="TCO42817.1"/>
    </source>
</evidence>
<dbReference type="RefSeq" id="WP_131992213.1">
    <property type="nucleotide sequence ID" value="NZ_JACGXM010000001.1"/>
</dbReference>
<feature type="chain" id="PRO_5020625931" evidence="2">
    <location>
        <begin position="22"/>
        <end position="160"/>
    </location>
</feature>
<reference evidence="3 4" key="1">
    <citation type="journal article" date="2015" name="Stand. Genomic Sci.">
        <title>Genomic Encyclopedia of Bacterial and Archaeal Type Strains, Phase III: the genomes of soil and plant-associated and newly described type strains.</title>
        <authorList>
            <person name="Whitman W.B."/>
            <person name="Woyke T."/>
            <person name="Klenk H.P."/>
            <person name="Zhou Y."/>
            <person name="Lilburn T.G."/>
            <person name="Beck B.J."/>
            <person name="De Vos P."/>
            <person name="Vandamme P."/>
            <person name="Eisen J.A."/>
            <person name="Garrity G."/>
            <person name="Hugenholtz P."/>
            <person name="Kyrpides N.C."/>
        </authorList>
    </citation>
    <scope>NUCLEOTIDE SEQUENCE [LARGE SCALE GENOMIC DNA]</scope>
    <source>
        <strain evidence="3 4">A3</strain>
    </source>
</reference>
<evidence type="ECO:0000256" key="1">
    <source>
        <dbReference type="SAM" id="MobiDB-lite"/>
    </source>
</evidence>